<dbReference type="STRING" id="60169.A0A1V6NB05"/>
<sequence>MATILRRFHLHPRLLSRARTTQISLYSSRCSSSMIQPDPSPIKLDNSGTGPLRVPGFNGVPLFYEHSKDNRFAHGIADWRQTPQLFLRELSMLQFMSYVTEQPDWENKPEDPQTLEEWHQHAVLVFDLDEPSWQWCVKELRDKAADFKRTGYVAVFDADSRIIKSQVHDDLLKELRESMSPLFSQSRSGLSSALDDTPGSDSESPVRHVVDPFIYPLVYGRSRVLTGGGTVDLERPESWRPSESRIAPIPEKPTDKHYEMQLKERIRRDARDHRDHGKRRYWSNFFQCLPCEVALNKQGGAKITSYINGVHPKERGIYKALEGLISAAIQPWNEMLIFGDQGRTPIRIRTYDFEVEGFKWYSELYYYLKSARMRRTAPITEEEWPEVRSRVREYLNRPEPEKRYRIWPDSGYHDLLASMQPWQWNSSEELEELVLAKGKRLYAVRGVEPGISFTYDEWKTGENTGRAIMPKRTVPDEPPPIPDPDHQYYSVSLQDQFEGLQIIVRVSTIELTPEKPLYDGDSHHTVAGIPNEHIVSTATCYFDMHNIKDAKVSFQQETKINSYDYNIAYFEVMDRLFDVPEWPWESDCPCSPDALQTIGSIPISRNGQFLAWPNTLRSKAESFSLADPLQPGYLRLATLWLVDPHYRICSTQNVPPQDPSWVNTLQSMENVRKDDSMTFAQAIEARNQMRQERDKIRKEFLRHGHSQHTYSEDHLI</sequence>
<gene>
    <name evidence="4" type="ORF">PENPOL_c014G06571</name>
</gene>
<dbReference type="Proteomes" id="UP000191408">
    <property type="component" value="Unassembled WGS sequence"/>
</dbReference>
<evidence type="ECO:0000313" key="5">
    <source>
        <dbReference type="Proteomes" id="UP000191408"/>
    </source>
</evidence>
<evidence type="ECO:0000259" key="2">
    <source>
        <dbReference type="Pfam" id="PF14033"/>
    </source>
</evidence>
<dbReference type="OrthoDB" id="415532at2759"/>
<dbReference type="Pfam" id="PF14033">
    <property type="entry name" value="DUF4246"/>
    <property type="match status" value="1"/>
</dbReference>
<feature type="domain" description="DUF4246" evidence="3">
    <location>
        <begin position="54"/>
        <end position="120"/>
    </location>
</feature>
<name>A0A1V6NB05_PENPO</name>
<evidence type="ECO:0000259" key="3">
    <source>
        <dbReference type="Pfam" id="PF21666"/>
    </source>
</evidence>
<dbReference type="InterPro" id="IPR025340">
    <property type="entry name" value="DUF4246"/>
</dbReference>
<evidence type="ECO:0000256" key="1">
    <source>
        <dbReference type="SAM" id="MobiDB-lite"/>
    </source>
</evidence>
<dbReference type="EMBL" id="MDYM01000014">
    <property type="protein sequence ID" value="OQD61888.1"/>
    <property type="molecule type" value="Genomic_DNA"/>
</dbReference>
<dbReference type="AlphaFoldDB" id="A0A1V6NB05"/>
<organism evidence="4 5">
    <name type="scientific">Penicillium polonicum</name>
    <dbReference type="NCBI Taxonomy" id="60169"/>
    <lineage>
        <taxon>Eukaryota</taxon>
        <taxon>Fungi</taxon>
        <taxon>Dikarya</taxon>
        <taxon>Ascomycota</taxon>
        <taxon>Pezizomycotina</taxon>
        <taxon>Eurotiomycetes</taxon>
        <taxon>Eurotiomycetidae</taxon>
        <taxon>Eurotiales</taxon>
        <taxon>Aspergillaceae</taxon>
        <taxon>Penicillium</taxon>
    </lineage>
</organism>
<dbReference type="PANTHER" id="PTHR33119">
    <property type="entry name" value="IFI3P"/>
    <property type="match status" value="1"/>
</dbReference>
<dbReference type="Pfam" id="PF21666">
    <property type="entry name" value="DUF4246_N"/>
    <property type="match status" value="1"/>
</dbReference>
<feature type="domain" description="DUF4246" evidence="2">
    <location>
        <begin position="132"/>
        <end position="663"/>
    </location>
</feature>
<comment type="caution">
    <text evidence="4">The sequence shown here is derived from an EMBL/GenBank/DDBJ whole genome shotgun (WGS) entry which is preliminary data.</text>
</comment>
<accession>A0A1V6NB05</accession>
<protein>
    <submittedName>
        <fullName evidence="4">Uncharacterized protein</fullName>
    </submittedName>
</protein>
<evidence type="ECO:0000313" key="4">
    <source>
        <dbReference type="EMBL" id="OQD61888.1"/>
    </source>
</evidence>
<dbReference type="InterPro" id="IPR049207">
    <property type="entry name" value="DUF4246_N"/>
</dbReference>
<feature type="region of interest" description="Disordered" evidence="1">
    <location>
        <begin position="183"/>
        <end position="205"/>
    </location>
</feature>
<keyword evidence="5" id="KW-1185">Reference proteome</keyword>
<reference evidence="5" key="1">
    <citation type="journal article" date="2017" name="Nat. Microbiol.">
        <title>Global analysis of biosynthetic gene clusters reveals vast potential of secondary metabolite production in Penicillium species.</title>
        <authorList>
            <person name="Nielsen J.C."/>
            <person name="Grijseels S."/>
            <person name="Prigent S."/>
            <person name="Ji B."/>
            <person name="Dainat J."/>
            <person name="Nielsen K.F."/>
            <person name="Frisvad J.C."/>
            <person name="Workman M."/>
            <person name="Nielsen J."/>
        </authorList>
    </citation>
    <scope>NUCLEOTIDE SEQUENCE [LARGE SCALE GENOMIC DNA]</scope>
    <source>
        <strain evidence="5">IBT 4502</strain>
    </source>
</reference>
<dbReference type="PANTHER" id="PTHR33119:SF1">
    <property type="entry name" value="FE2OG DIOXYGENASE DOMAIN-CONTAINING PROTEIN"/>
    <property type="match status" value="1"/>
</dbReference>
<dbReference type="InterPro" id="IPR049192">
    <property type="entry name" value="DUF4246_C"/>
</dbReference>
<proteinExistence type="predicted"/>